<proteinExistence type="predicted"/>
<evidence type="ECO:0000313" key="1">
    <source>
        <dbReference type="EMBL" id="BAR63038.1"/>
    </source>
</evidence>
<dbReference type="Proteomes" id="UP000063308">
    <property type="component" value="Chromosome"/>
</dbReference>
<accession>A0A0E4BYA2</accession>
<sequence>MTKQNLPVLLARYCSTLGGRALPVFACMVWIGCSPAPCAQHE</sequence>
<evidence type="ECO:0000313" key="2">
    <source>
        <dbReference type="Proteomes" id="UP000063308"/>
    </source>
</evidence>
<gene>
    <name evidence="1" type="ORF">NK6_9904</name>
</gene>
<dbReference type="AlphaFoldDB" id="A0A0E4BYA2"/>
<dbReference type="EMBL" id="AP014685">
    <property type="protein sequence ID" value="BAR63038.1"/>
    <property type="molecule type" value="Genomic_DNA"/>
</dbReference>
<dbReference type="PROSITE" id="PS51257">
    <property type="entry name" value="PROKAR_LIPOPROTEIN"/>
    <property type="match status" value="1"/>
</dbReference>
<protein>
    <submittedName>
        <fullName evidence="1">Uncharacterized protein</fullName>
    </submittedName>
</protein>
<name>A0A0E4BYA2_9BRAD</name>
<organism evidence="1 2">
    <name type="scientific">Bradyrhizobium diazoefficiens</name>
    <dbReference type="NCBI Taxonomy" id="1355477"/>
    <lineage>
        <taxon>Bacteria</taxon>
        <taxon>Pseudomonadati</taxon>
        <taxon>Pseudomonadota</taxon>
        <taxon>Alphaproteobacteria</taxon>
        <taxon>Hyphomicrobiales</taxon>
        <taxon>Nitrobacteraceae</taxon>
        <taxon>Bradyrhizobium</taxon>
    </lineage>
</organism>
<reference evidence="1 2" key="1">
    <citation type="submission" date="2014-11" db="EMBL/GenBank/DDBJ databases">
        <title>Symbiosis island explosion on the genome of extra-slow-growing strains of soybean bradyrhizobia with massive insertion sequences.</title>
        <authorList>
            <person name="Iida T."/>
            <person name="Minamisawa K."/>
        </authorList>
    </citation>
    <scope>NUCLEOTIDE SEQUENCE [LARGE SCALE GENOMIC DNA]</scope>
    <source>
        <strain evidence="1 2">NK6</strain>
    </source>
</reference>